<reference evidence="10 11" key="1">
    <citation type="submission" date="2015-12" db="EMBL/GenBank/DDBJ databases">
        <title>Genome sequence of Aneurinibacillus soli.</title>
        <authorList>
            <person name="Lee J.S."/>
            <person name="Lee K.C."/>
            <person name="Kim K.K."/>
            <person name="Lee B.W."/>
        </authorList>
    </citation>
    <scope>NUCLEOTIDE SEQUENCE [LARGE SCALE GENOMIC DNA]</scope>
    <source>
        <strain evidence="10 11">CB4</strain>
    </source>
</reference>
<dbReference type="SUPFAM" id="SSF56281">
    <property type="entry name" value="Metallo-hydrolase/oxidoreductase"/>
    <property type="match status" value="1"/>
</dbReference>
<evidence type="ECO:0000256" key="1">
    <source>
        <dbReference type="ARBA" id="ARBA00001947"/>
    </source>
</evidence>
<comment type="cofactor">
    <cofactor evidence="1">
        <name>Zn(2+)</name>
        <dbReference type="ChEBI" id="CHEBI:29105"/>
    </cofactor>
</comment>
<evidence type="ECO:0000259" key="9">
    <source>
        <dbReference type="SMART" id="SM00849"/>
    </source>
</evidence>
<comment type="catalytic activity">
    <reaction evidence="6">
        <text>3',5'-cyclic CMP + H2O = CMP + H(+)</text>
        <dbReference type="Rhea" id="RHEA:72675"/>
        <dbReference type="ChEBI" id="CHEBI:15377"/>
        <dbReference type="ChEBI" id="CHEBI:15378"/>
        <dbReference type="ChEBI" id="CHEBI:58003"/>
        <dbReference type="ChEBI" id="CHEBI:60377"/>
    </reaction>
    <physiologicalReaction direction="left-to-right" evidence="6">
        <dbReference type="Rhea" id="RHEA:72676"/>
    </physiologicalReaction>
</comment>
<dbReference type="Pfam" id="PF00753">
    <property type="entry name" value="Lactamase_B"/>
    <property type="match status" value="1"/>
</dbReference>
<dbReference type="PANTHER" id="PTHR42978:SF2">
    <property type="entry name" value="102 KBASES UNSTABLE REGION: FROM 1 TO 119443"/>
    <property type="match status" value="1"/>
</dbReference>
<protein>
    <submittedName>
        <fullName evidence="10">N-acyl homoserine lactonase AttM</fullName>
        <ecNumber evidence="10">3.1.1.81</ecNumber>
    </submittedName>
</protein>
<evidence type="ECO:0000256" key="4">
    <source>
        <dbReference type="ARBA" id="ARBA00022801"/>
    </source>
</evidence>
<keyword evidence="3" id="KW-0479">Metal-binding</keyword>
<evidence type="ECO:0000256" key="6">
    <source>
        <dbReference type="ARBA" id="ARBA00034221"/>
    </source>
</evidence>
<dbReference type="InterPro" id="IPR051013">
    <property type="entry name" value="MBL_superfamily_lactonases"/>
</dbReference>
<comment type="function">
    <text evidence="7">Counteracts the endogenous Pycsar antiviral defense system. Phosphodiesterase that enables metal-dependent hydrolysis of host cyclic nucleotide Pycsar defense signals such as cCMP and cUMP.</text>
</comment>
<keyword evidence="4 10" id="KW-0378">Hydrolase</keyword>
<dbReference type="OrthoDB" id="333278at2"/>
<evidence type="ECO:0000256" key="7">
    <source>
        <dbReference type="ARBA" id="ARBA00034301"/>
    </source>
</evidence>
<dbReference type="EC" id="3.1.1.81" evidence="10"/>
<dbReference type="RefSeq" id="WP_096465298.1">
    <property type="nucleotide sequence ID" value="NZ_AP017312.1"/>
</dbReference>
<comment type="catalytic activity">
    <reaction evidence="8">
        <text>3',5'-cyclic UMP + H2O = UMP + H(+)</text>
        <dbReference type="Rhea" id="RHEA:70575"/>
        <dbReference type="ChEBI" id="CHEBI:15377"/>
        <dbReference type="ChEBI" id="CHEBI:15378"/>
        <dbReference type="ChEBI" id="CHEBI:57865"/>
        <dbReference type="ChEBI" id="CHEBI:184387"/>
    </reaction>
    <physiologicalReaction direction="left-to-right" evidence="8">
        <dbReference type="Rhea" id="RHEA:70576"/>
    </physiologicalReaction>
</comment>
<dbReference type="Proteomes" id="UP000217696">
    <property type="component" value="Chromosome"/>
</dbReference>
<dbReference type="KEGG" id="asoc:CB4_01902"/>
<dbReference type="Gene3D" id="3.60.15.10">
    <property type="entry name" value="Ribonuclease Z/Hydroxyacylglutathione hydrolase-like"/>
    <property type="match status" value="1"/>
</dbReference>
<dbReference type="EMBL" id="AP017312">
    <property type="protein sequence ID" value="BAU27728.1"/>
    <property type="molecule type" value="Genomic_DNA"/>
</dbReference>
<accession>A0A0U5B0F0</accession>
<dbReference type="AlphaFoldDB" id="A0A0U5B0F0"/>
<dbReference type="InterPro" id="IPR036866">
    <property type="entry name" value="RibonucZ/Hydroxyglut_hydro"/>
</dbReference>
<dbReference type="GO" id="GO:0102007">
    <property type="term" value="F:acyl-L-homoserine-lactone lactonohydrolase activity"/>
    <property type="evidence" value="ECO:0007669"/>
    <property type="project" value="UniProtKB-EC"/>
</dbReference>
<keyword evidence="11" id="KW-1185">Reference proteome</keyword>
<evidence type="ECO:0000313" key="10">
    <source>
        <dbReference type="EMBL" id="BAU27728.1"/>
    </source>
</evidence>
<organism evidence="10 11">
    <name type="scientific">Aneurinibacillus soli</name>
    <dbReference type="NCBI Taxonomy" id="1500254"/>
    <lineage>
        <taxon>Bacteria</taxon>
        <taxon>Bacillati</taxon>
        <taxon>Bacillota</taxon>
        <taxon>Bacilli</taxon>
        <taxon>Bacillales</taxon>
        <taxon>Paenibacillaceae</taxon>
        <taxon>Aneurinibacillus group</taxon>
        <taxon>Aneurinibacillus</taxon>
    </lineage>
</organism>
<keyword evidence="5" id="KW-0862">Zinc</keyword>
<dbReference type="CDD" id="cd07730">
    <property type="entry name" value="metallo-hydrolase-like_MBL-fold"/>
    <property type="match status" value="1"/>
</dbReference>
<dbReference type="SMART" id="SM00849">
    <property type="entry name" value="Lactamase_B"/>
    <property type="match status" value="1"/>
</dbReference>
<sequence length="281" mass="31590">MTAITLTIFDTGYCRQLEAISLRGGEWRMVPFHALAFGINHPERGLVLFDTGYTGHFFDACRTFPLSLYSKVTPVCTHPAQSVAAQLQNQGVDLPSVRTVLLSHFHADHIGGVRDFGQAEFVCMKEAYEHVRERRGFAAVRHGFLPPLLPDDFAERVRFIDEREKVVLSDKYRPFTEAYDVFGDGSVLAVGLPGHAVGQYGVFLTDEHGQDIFLCADAAWSSRAYRKNVLPHPLASLIMSDVYAYRKTLGKLHELHRSNPTLRIYPTHCADVWRLGQEGQV</sequence>
<evidence type="ECO:0000256" key="2">
    <source>
        <dbReference type="ARBA" id="ARBA00007749"/>
    </source>
</evidence>
<dbReference type="GO" id="GO:0046872">
    <property type="term" value="F:metal ion binding"/>
    <property type="evidence" value="ECO:0007669"/>
    <property type="project" value="UniProtKB-KW"/>
</dbReference>
<name>A0A0U5B0F0_9BACL</name>
<dbReference type="InterPro" id="IPR001279">
    <property type="entry name" value="Metallo-B-lactamas"/>
</dbReference>
<gene>
    <name evidence="10" type="primary">attM</name>
    <name evidence="10" type="ORF">CB4_01902</name>
</gene>
<evidence type="ECO:0000256" key="8">
    <source>
        <dbReference type="ARBA" id="ARBA00048505"/>
    </source>
</evidence>
<evidence type="ECO:0000256" key="3">
    <source>
        <dbReference type="ARBA" id="ARBA00022723"/>
    </source>
</evidence>
<dbReference type="PANTHER" id="PTHR42978">
    <property type="entry name" value="QUORUM-QUENCHING LACTONASE YTNP-RELATED-RELATED"/>
    <property type="match status" value="1"/>
</dbReference>
<comment type="similarity">
    <text evidence="2">Belongs to the metallo-beta-lactamase superfamily.</text>
</comment>
<proteinExistence type="inferred from homology"/>
<feature type="domain" description="Metallo-beta-lactamase" evidence="9">
    <location>
        <begin position="33"/>
        <end position="268"/>
    </location>
</feature>
<evidence type="ECO:0000256" key="5">
    <source>
        <dbReference type="ARBA" id="ARBA00022833"/>
    </source>
</evidence>
<evidence type="ECO:0000313" key="11">
    <source>
        <dbReference type="Proteomes" id="UP000217696"/>
    </source>
</evidence>